<evidence type="ECO:0000256" key="18">
    <source>
        <dbReference type="ARBA" id="ARBA00023285"/>
    </source>
</evidence>
<dbReference type="EMBL" id="JAAWWL010000002">
    <property type="protein sequence ID" value="NKI32218.1"/>
    <property type="molecule type" value="Genomic_DNA"/>
</dbReference>
<evidence type="ECO:0000256" key="4">
    <source>
        <dbReference type="ARBA" id="ARBA00003485"/>
    </source>
</evidence>
<evidence type="ECO:0000256" key="5">
    <source>
        <dbReference type="ARBA" id="ARBA00004496"/>
    </source>
</evidence>
<evidence type="ECO:0000259" key="20">
    <source>
        <dbReference type="Pfam" id="PF01761"/>
    </source>
</evidence>
<feature type="domain" description="3-dehydroquinate synthase N-terminal" evidence="20">
    <location>
        <begin position="55"/>
        <end position="167"/>
    </location>
</feature>
<evidence type="ECO:0000256" key="19">
    <source>
        <dbReference type="NCBIfam" id="TIGR01357"/>
    </source>
</evidence>
<dbReference type="Gene3D" id="1.20.1090.10">
    <property type="entry name" value="Dehydroquinate synthase-like - alpha domain"/>
    <property type="match status" value="1"/>
</dbReference>
<dbReference type="Pfam" id="PF01761">
    <property type="entry name" value="DHQ_synthase"/>
    <property type="match status" value="1"/>
</dbReference>
<dbReference type="EC" id="4.2.3.4" evidence="8 19"/>
<evidence type="ECO:0000259" key="21">
    <source>
        <dbReference type="Pfam" id="PF24621"/>
    </source>
</evidence>
<dbReference type="InterPro" id="IPR056179">
    <property type="entry name" value="DHQS_C"/>
</dbReference>
<evidence type="ECO:0000256" key="2">
    <source>
        <dbReference type="ARBA" id="ARBA00001911"/>
    </source>
</evidence>
<evidence type="ECO:0000256" key="6">
    <source>
        <dbReference type="ARBA" id="ARBA00004661"/>
    </source>
</evidence>
<dbReference type="Proteomes" id="UP000718451">
    <property type="component" value="Unassembled WGS sequence"/>
</dbReference>
<evidence type="ECO:0000256" key="10">
    <source>
        <dbReference type="ARBA" id="ARBA00022490"/>
    </source>
</evidence>
<evidence type="ECO:0000313" key="23">
    <source>
        <dbReference type="Proteomes" id="UP000718451"/>
    </source>
</evidence>
<evidence type="ECO:0000256" key="1">
    <source>
        <dbReference type="ARBA" id="ARBA00001393"/>
    </source>
</evidence>
<keyword evidence="15" id="KW-0520">NAD</keyword>
<keyword evidence="14" id="KW-0862">Zinc</keyword>
<comment type="cofactor">
    <cofactor evidence="3">
        <name>Co(2+)</name>
        <dbReference type="ChEBI" id="CHEBI:48828"/>
    </cofactor>
</comment>
<evidence type="ECO:0000256" key="7">
    <source>
        <dbReference type="ARBA" id="ARBA00005412"/>
    </source>
</evidence>
<dbReference type="RefSeq" id="WP_168552435.1">
    <property type="nucleotide sequence ID" value="NZ_JAAWWL010000002.1"/>
</dbReference>
<reference evidence="22 23" key="1">
    <citation type="submission" date="2020-04" db="EMBL/GenBank/DDBJ databases">
        <authorList>
            <person name="Yoon J."/>
        </authorList>
    </citation>
    <scope>NUCLEOTIDE SEQUENCE [LARGE SCALE GENOMIC DNA]</scope>
    <source>
        <strain evidence="22 23">DJ-13</strain>
    </source>
</reference>
<dbReference type="Gene3D" id="3.40.50.1970">
    <property type="match status" value="1"/>
</dbReference>
<dbReference type="NCBIfam" id="TIGR01357">
    <property type="entry name" value="aroB"/>
    <property type="match status" value="1"/>
</dbReference>
<comment type="catalytic activity">
    <reaction evidence="1">
        <text>7-phospho-2-dehydro-3-deoxy-D-arabino-heptonate = 3-dehydroquinate + phosphate</text>
        <dbReference type="Rhea" id="RHEA:21968"/>
        <dbReference type="ChEBI" id="CHEBI:32364"/>
        <dbReference type="ChEBI" id="CHEBI:43474"/>
        <dbReference type="ChEBI" id="CHEBI:58394"/>
        <dbReference type="EC" id="4.2.3.4"/>
    </reaction>
</comment>
<evidence type="ECO:0000256" key="12">
    <source>
        <dbReference type="ARBA" id="ARBA00022723"/>
    </source>
</evidence>
<dbReference type="PANTHER" id="PTHR43622">
    <property type="entry name" value="3-DEHYDROQUINATE SYNTHASE"/>
    <property type="match status" value="1"/>
</dbReference>
<dbReference type="SUPFAM" id="SSF56796">
    <property type="entry name" value="Dehydroquinate synthase-like"/>
    <property type="match status" value="1"/>
</dbReference>
<keyword evidence="18" id="KW-0170">Cobalt</keyword>
<comment type="subcellular location">
    <subcellularLocation>
        <location evidence="5">Cytoplasm</location>
    </subcellularLocation>
</comment>
<dbReference type="CDD" id="cd08195">
    <property type="entry name" value="DHQS"/>
    <property type="match status" value="1"/>
</dbReference>
<comment type="pathway">
    <text evidence="6">Metabolic intermediate biosynthesis; chorismate biosynthesis; chorismate from D-erythrose 4-phosphate and phosphoenolpyruvate: step 2/7.</text>
</comment>
<proteinExistence type="inferred from homology"/>
<keyword evidence="12" id="KW-0479">Metal-binding</keyword>
<organism evidence="22 23">
    <name type="scientific">Croceivirga thetidis</name>
    <dbReference type="NCBI Taxonomy" id="2721623"/>
    <lineage>
        <taxon>Bacteria</taxon>
        <taxon>Pseudomonadati</taxon>
        <taxon>Bacteroidota</taxon>
        <taxon>Flavobacteriia</taxon>
        <taxon>Flavobacteriales</taxon>
        <taxon>Flavobacteriaceae</taxon>
        <taxon>Croceivirga</taxon>
    </lineage>
</organism>
<dbReference type="InterPro" id="IPR030963">
    <property type="entry name" value="DHQ_synth_fam"/>
</dbReference>
<keyword evidence="23" id="KW-1185">Reference proteome</keyword>
<dbReference type="Pfam" id="PF24621">
    <property type="entry name" value="DHQS_C"/>
    <property type="match status" value="1"/>
</dbReference>
<gene>
    <name evidence="22" type="primary">aroB</name>
    <name evidence="22" type="ORF">HCU67_09720</name>
</gene>
<keyword evidence="10" id="KW-0963">Cytoplasm</keyword>
<evidence type="ECO:0000256" key="17">
    <source>
        <dbReference type="ARBA" id="ARBA00023239"/>
    </source>
</evidence>
<feature type="domain" description="3-dehydroquinate synthase C-terminal" evidence="21">
    <location>
        <begin position="169"/>
        <end position="309"/>
    </location>
</feature>
<protein>
    <recommendedName>
        <fullName evidence="9 19">3-dehydroquinate synthase</fullName>
        <ecNumber evidence="8 19">4.2.3.4</ecNumber>
    </recommendedName>
</protein>
<evidence type="ECO:0000256" key="8">
    <source>
        <dbReference type="ARBA" id="ARBA00013031"/>
    </source>
</evidence>
<evidence type="ECO:0000256" key="13">
    <source>
        <dbReference type="ARBA" id="ARBA00022741"/>
    </source>
</evidence>
<evidence type="ECO:0000256" key="14">
    <source>
        <dbReference type="ARBA" id="ARBA00022833"/>
    </source>
</evidence>
<comment type="cofactor">
    <cofactor evidence="2">
        <name>NAD(+)</name>
        <dbReference type="ChEBI" id="CHEBI:57540"/>
    </cofactor>
</comment>
<evidence type="ECO:0000256" key="3">
    <source>
        <dbReference type="ARBA" id="ARBA00001941"/>
    </source>
</evidence>
<evidence type="ECO:0000256" key="11">
    <source>
        <dbReference type="ARBA" id="ARBA00022605"/>
    </source>
</evidence>
<name>A0ABX1GQL5_9FLAO</name>
<dbReference type="InterPro" id="IPR016037">
    <property type="entry name" value="DHQ_synth_AroB"/>
</dbReference>
<sequence>MQKNVYFETLGTASLNQLVQNGNYSKIIVLVDENTHEKCLDKFMERTPFTIDGIITIKPGEEHKNITTCNMVWQSLADFGCDRKSLLINLGGGVVTDLGGFTASTFKRGMDFVNVPTTLLSMVDAAIGGKTGIDFGVLKNQIGTITQPKLVLILQTFLETLEKRQFVSGYAEMLKHGLIAKHAHWETLKQKQLEIDADDIEASSQVKVGIVEQDPYEMGVRKKLNFGHTLGHAIESYYLEHLTKPTLLHGEAIAAGMILEGYLSHKVSGLSKVSLDEINKVVSAHFDKIDFEKDEIPIFIDLMKHDKKNTHGNINFVLLREIGNAVIDCKVSEKEIQEAFSYYMDR</sequence>
<comment type="similarity">
    <text evidence="7">Belongs to the sugar phosphate cyclases superfamily. Dehydroquinate synthase family.</text>
</comment>
<keyword evidence="13" id="KW-0547">Nucleotide-binding</keyword>
<keyword evidence="16" id="KW-0057">Aromatic amino acid biosynthesis</keyword>
<dbReference type="PANTHER" id="PTHR43622:SF7">
    <property type="entry name" value="3-DEHYDROQUINATE SYNTHASE, CHLOROPLASTIC"/>
    <property type="match status" value="1"/>
</dbReference>
<evidence type="ECO:0000256" key="15">
    <source>
        <dbReference type="ARBA" id="ARBA00023027"/>
    </source>
</evidence>
<dbReference type="InterPro" id="IPR030960">
    <property type="entry name" value="DHQS/DOIS_N"/>
</dbReference>
<dbReference type="GO" id="GO:0003856">
    <property type="term" value="F:3-dehydroquinate synthase activity"/>
    <property type="evidence" value="ECO:0007669"/>
    <property type="project" value="UniProtKB-EC"/>
</dbReference>
<evidence type="ECO:0000256" key="9">
    <source>
        <dbReference type="ARBA" id="ARBA00017684"/>
    </source>
</evidence>
<keyword evidence="11" id="KW-0028">Amino-acid biosynthesis</keyword>
<comment type="caution">
    <text evidence="22">The sequence shown here is derived from an EMBL/GenBank/DDBJ whole genome shotgun (WGS) entry which is preliminary data.</text>
</comment>
<evidence type="ECO:0000256" key="16">
    <source>
        <dbReference type="ARBA" id="ARBA00023141"/>
    </source>
</evidence>
<dbReference type="PIRSF" id="PIRSF001455">
    <property type="entry name" value="DHQ_synth"/>
    <property type="match status" value="1"/>
</dbReference>
<evidence type="ECO:0000313" key="22">
    <source>
        <dbReference type="EMBL" id="NKI32218.1"/>
    </source>
</evidence>
<keyword evidence="17 22" id="KW-0456">Lyase</keyword>
<dbReference type="InterPro" id="IPR050071">
    <property type="entry name" value="Dehydroquinate_synthase"/>
</dbReference>
<accession>A0ABX1GQL5</accession>
<comment type="function">
    <text evidence="4">Catalyzes the conversion of 3-deoxy-D-arabino-heptulosonate 7-phosphate (DAHP) to dehydroquinate (DHQ).</text>
</comment>